<evidence type="ECO:0000313" key="2">
    <source>
        <dbReference type="Proteomes" id="UP000886998"/>
    </source>
</evidence>
<dbReference type="EMBL" id="BMAV01025859">
    <property type="protein sequence ID" value="GFS45332.1"/>
    <property type="molecule type" value="Genomic_DNA"/>
</dbReference>
<protein>
    <recommendedName>
        <fullName evidence="3">DUF4817 domain-containing protein</fullName>
    </recommendedName>
</protein>
<name>A0A8X6JYG4_9ARAC</name>
<accession>A0A8X6JYG4</accession>
<dbReference type="AlphaFoldDB" id="A0A8X6JYG4"/>
<comment type="caution">
    <text evidence="1">The sequence shown here is derived from an EMBL/GenBank/DDBJ whole genome shotgun (WGS) entry which is preliminary data.</text>
</comment>
<sequence>MLSLEERIFIVSWKLGGKTYEQVRYLYLRKYRKRSPTRTKDTRIRLLVNKFRRTGSVVDEKCPGRPSTSNDTAKSLYLNFYSSSLILDPCWWLFSD</sequence>
<dbReference type="OrthoDB" id="9979538at2759"/>
<evidence type="ECO:0000313" key="1">
    <source>
        <dbReference type="EMBL" id="GFS45332.1"/>
    </source>
</evidence>
<gene>
    <name evidence="1" type="ORF">TNIN_106711</name>
</gene>
<organism evidence="1 2">
    <name type="scientific">Trichonephila inaurata madagascariensis</name>
    <dbReference type="NCBI Taxonomy" id="2747483"/>
    <lineage>
        <taxon>Eukaryota</taxon>
        <taxon>Metazoa</taxon>
        <taxon>Ecdysozoa</taxon>
        <taxon>Arthropoda</taxon>
        <taxon>Chelicerata</taxon>
        <taxon>Arachnida</taxon>
        <taxon>Araneae</taxon>
        <taxon>Araneomorphae</taxon>
        <taxon>Entelegynae</taxon>
        <taxon>Araneoidea</taxon>
        <taxon>Nephilidae</taxon>
        <taxon>Trichonephila</taxon>
        <taxon>Trichonephila inaurata</taxon>
    </lineage>
</organism>
<keyword evidence="2" id="KW-1185">Reference proteome</keyword>
<dbReference type="Proteomes" id="UP000886998">
    <property type="component" value="Unassembled WGS sequence"/>
</dbReference>
<reference evidence="1" key="1">
    <citation type="submission" date="2020-08" db="EMBL/GenBank/DDBJ databases">
        <title>Multicomponent nature underlies the extraordinary mechanical properties of spider dragline silk.</title>
        <authorList>
            <person name="Kono N."/>
            <person name="Nakamura H."/>
            <person name="Mori M."/>
            <person name="Yoshida Y."/>
            <person name="Ohtoshi R."/>
            <person name="Malay A.D."/>
            <person name="Moran D.A.P."/>
            <person name="Tomita M."/>
            <person name="Numata K."/>
            <person name="Arakawa K."/>
        </authorList>
    </citation>
    <scope>NUCLEOTIDE SEQUENCE</scope>
</reference>
<evidence type="ECO:0008006" key="3">
    <source>
        <dbReference type="Google" id="ProtNLM"/>
    </source>
</evidence>
<proteinExistence type="predicted"/>